<feature type="coiled-coil region" evidence="5">
    <location>
        <begin position="144"/>
        <end position="171"/>
    </location>
</feature>
<keyword evidence="2 4" id="KW-0813">Transport</keyword>
<dbReference type="HAMAP" id="MF_00271">
    <property type="entry name" value="ATP_synth_D_arch"/>
    <property type="match status" value="1"/>
</dbReference>
<dbReference type="GO" id="GO:0042777">
    <property type="term" value="P:proton motive force-driven plasma membrane ATP synthesis"/>
    <property type="evidence" value="ECO:0007669"/>
    <property type="project" value="UniProtKB-UniRule"/>
</dbReference>
<dbReference type="GO" id="GO:0005524">
    <property type="term" value="F:ATP binding"/>
    <property type="evidence" value="ECO:0007669"/>
    <property type="project" value="UniProtKB-UniRule"/>
</dbReference>
<dbReference type="PANTHER" id="PTHR11671">
    <property type="entry name" value="V-TYPE ATP SYNTHASE SUBUNIT D"/>
    <property type="match status" value="1"/>
</dbReference>
<evidence type="ECO:0000313" key="6">
    <source>
        <dbReference type="EMBL" id="URA10119.1"/>
    </source>
</evidence>
<keyword evidence="7" id="KW-1185">Reference proteome</keyword>
<accession>A0AAX3BDJ1</accession>
<dbReference type="Proteomes" id="UP001056539">
    <property type="component" value="Chromosome"/>
</dbReference>
<comment type="function">
    <text evidence="4">Produces ATP from ADP in the presence of a proton gradient across the membrane.</text>
</comment>
<evidence type="ECO:0000256" key="3">
    <source>
        <dbReference type="ARBA" id="ARBA00023065"/>
    </source>
</evidence>
<dbReference type="KEGG" id="taqu:KDW03_11655"/>
<protein>
    <recommendedName>
        <fullName evidence="4">V-type ATP synthase subunit D</fullName>
    </recommendedName>
    <alternativeName>
        <fullName evidence="4">V-ATPase subunit D</fullName>
    </alternativeName>
</protein>
<dbReference type="RefSeq" id="WP_271435251.1">
    <property type="nucleotide sequence ID" value="NZ_CP073355.1"/>
</dbReference>
<evidence type="ECO:0000256" key="1">
    <source>
        <dbReference type="ARBA" id="ARBA00005850"/>
    </source>
</evidence>
<organism evidence="6 7">
    <name type="scientific">Thermospira aquatica</name>
    <dbReference type="NCBI Taxonomy" id="2828656"/>
    <lineage>
        <taxon>Bacteria</taxon>
        <taxon>Pseudomonadati</taxon>
        <taxon>Spirochaetota</taxon>
        <taxon>Spirochaetia</taxon>
        <taxon>Brevinematales</taxon>
        <taxon>Thermospiraceae</taxon>
        <taxon>Thermospira</taxon>
    </lineage>
</organism>
<name>A0AAX3BDJ1_9SPIR</name>
<keyword evidence="4" id="KW-0066">ATP synthesis</keyword>
<comment type="similarity">
    <text evidence="1 4">Belongs to the V-ATPase D subunit family.</text>
</comment>
<dbReference type="GO" id="GO:0046933">
    <property type="term" value="F:proton-transporting ATP synthase activity, rotational mechanism"/>
    <property type="evidence" value="ECO:0007669"/>
    <property type="project" value="UniProtKB-UniRule"/>
</dbReference>
<keyword evidence="4" id="KW-0375">Hydrogen ion transport</keyword>
<reference evidence="6" key="2">
    <citation type="submission" date="2022-06" db="EMBL/GenBank/DDBJ databases">
        <title>Thermospira aquatica gen. nov., sp. nov.</title>
        <authorList>
            <person name="Ben Ali Gam Z."/>
            <person name="Labat M."/>
        </authorList>
    </citation>
    <scope>NUCLEOTIDE SEQUENCE</scope>
    <source>
        <strain evidence="6">F1F22</strain>
    </source>
</reference>
<reference evidence="6" key="1">
    <citation type="submission" date="2021-04" db="EMBL/GenBank/DDBJ databases">
        <authorList>
            <person name="Postec A."/>
        </authorList>
    </citation>
    <scope>NUCLEOTIDE SEQUENCE</scope>
    <source>
        <strain evidence="6">F1F22</strain>
    </source>
</reference>
<evidence type="ECO:0000313" key="7">
    <source>
        <dbReference type="Proteomes" id="UP001056539"/>
    </source>
</evidence>
<proteinExistence type="inferred from homology"/>
<dbReference type="AlphaFoldDB" id="A0AAX3BDJ1"/>
<sequence length="209" mass="24468">MRYDIAPTKTALFDYKDQLSFSQEGRNLLEEKREVLVMQLLGILQKYKHARHQLEEKWTHFYQEFLFLKALSGEESVAEMTCVDLSHPLSSVEMTEKAIMGVVLPSLKSLRTGQIPVKNFLATNVFYDELYLQFQDLFSLLLEVAQLESAVWRLANEIRKTQRKVNALENIFIPEFKEIVKFIADTLEERDRETLFQMKKVKKSQGGKR</sequence>
<dbReference type="NCBIfam" id="TIGR00309">
    <property type="entry name" value="V_ATPase_subD"/>
    <property type="match status" value="1"/>
</dbReference>
<dbReference type="Gene3D" id="1.10.287.3240">
    <property type="match status" value="1"/>
</dbReference>
<gene>
    <name evidence="4" type="primary">atpD</name>
    <name evidence="6" type="ORF">KDW03_11655</name>
</gene>
<dbReference type="GO" id="GO:0046961">
    <property type="term" value="F:proton-transporting ATPase activity, rotational mechanism"/>
    <property type="evidence" value="ECO:0007669"/>
    <property type="project" value="InterPro"/>
</dbReference>
<keyword evidence="3 4" id="KW-0406">Ion transport</keyword>
<dbReference type="InterPro" id="IPR002699">
    <property type="entry name" value="V_ATPase_D"/>
</dbReference>
<evidence type="ECO:0000256" key="5">
    <source>
        <dbReference type="SAM" id="Coils"/>
    </source>
</evidence>
<evidence type="ECO:0000256" key="2">
    <source>
        <dbReference type="ARBA" id="ARBA00022448"/>
    </source>
</evidence>
<dbReference type="EMBL" id="CP073355">
    <property type="protein sequence ID" value="URA10119.1"/>
    <property type="molecule type" value="Genomic_DNA"/>
</dbReference>
<keyword evidence="5" id="KW-0175">Coiled coil</keyword>
<evidence type="ECO:0000256" key="4">
    <source>
        <dbReference type="HAMAP-Rule" id="MF_00271"/>
    </source>
</evidence>
<dbReference type="Pfam" id="PF01813">
    <property type="entry name" value="ATP-synt_D"/>
    <property type="match status" value="1"/>
</dbReference>